<organism evidence="2">
    <name type="scientific">Providencia stuartii</name>
    <dbReference type="NCBI Taxonomy" id="588"/>
    <lineage>
        <taxon>Bacteria</taxon>
        <taxon>Pseudomonadati</taxon>
        <taxon>Pseudomonadota</taxon>
        <taxon>Gammaproteobacteria</taxon>
        <taxon>Enterobacterales</taxon>
        <taxon>Morganellaceae</taxon>
        <taxon>Providencia</taxon>
    </lineage>
</organism>
<gene>
    <name evidence="2" type="ORF">EKPLLCFL_00130</name>
</gene>
<dbReference type="AlphaFoldDB" id="A0A899NDZ6"/>
<protein>
    <recommendedName>
        <fullName evidence="1">ASCH domain-containing protein</fullName>
    </recommendedName>
</protein>
<evidence type="ECO:0000313" key="2">
    <source>
        <dbReference type="EMBL" id="QSM62365.1"/>
    </source>
</evidence>
<reference evidence="2" key="1">
    <citation type="submission" date="2020-07" db="EMBL/GenBank/DDBJ databases">
        <title>Persistence and transmission of plasmid-borne blaNDM genes carried by diverse species of Enterobacterium in a Chinese goose farm.</title>
        <authorList>
            <person name="Fang L.-X."/>
            <person name="Cen D.-J."/>
        </authorList>
    </citation>
    <scope>NUCLEOTIDE SEQUENCE</scope>
    <source>
        <strain evidence="2">M2</strain>
        <plasmid evidence="2">pM2-1</plasmid>
    </source>
</reference>
<name>A0A899NDZ6_PROST</name>
<keyword evidence="2" id="KW-0614">Plasmid</keyword>
<geneLocation type="plasmid" evidence="2">
    <name>pM2-1</name>
</geneLocation>
<dbReference type="CDD" id="cd06554">
    <property type="entry name" value="ASCH_ASC-1_like"/>
    <property type="match status" value="1"/>
</dbReference>
<dbReference type="SUPFAM" id="SSF88697">
    <property type="entry name" value="PUA domain-like"/>
    <property type="match status" value="1"/>
</dbReference>
<sequence length="154" mass="17175">MKALSIRQPWAWLITHGHKDIENRSWNTHQRGPVLIHASAQLASKADMEKAREILRAKYGDSLMLPERKYLSYGAIVGVATITGCVEESESPWFFGPKGFTLADAKTLKPVSIRGRLSFFETGLRPHAVFSLLVPNEHTDDTETKAACLQGERA</sequence>
<feature type="domain" description="ASCH" evidence="1">
    <location>
        <begin position="4"/>
        <end position="85"/>
    </location>
</feature>
<evidence type="ECO:0000259" key="1">
    <source>
        <dbReference type="Pfam" id="PF04266"/>
    </source>
</evidence>
<dbReference type="Gene3D" id="2.30.130.30">
    <property type="entry name" value="Hypothetical protein"/>
    <property type="match status" value="1"/>
</dbReference>
<dbReference type="Pfam" id="PF04266">
    <property type="entry name" value="ASCH"/>
    <property type="match status" value="1"/>
</dbReference>
<dbReference type="RefSeq" id="WP_052219369.1">
    <property type="nucleotide sequence ID" value="NZ_CP095444.1"/>
</dbReference>
<dbReference type="InterPro" id="IPR015947">
    <property type="entry name" value="PUA-like_sf"/>
</dbReference>
<accession>A0A899NDZ6</accession>
<dbReference type="InterPro" id="IPR007374">
    <property type="entry name" value="ASCH_domain"/>
</dbReference>
<proteinExistence type="predicted"/>
<dbReference type="EMBL" id="MT813046">
    <property type="protein sequence ID" value="QSM62365.1"/>
    <property type="molecule type" value="Genomic_DNA"/>
</dbReference>